<dbReference type="HOGENOM" id="CLU_659275_0_0_1"/>
<dbReference type="eggNOG" id="ENOG502TG0F">
    <property type="taxonomic scope" value="Eukaryota"/>
</dbReference>
<dbReference type="OrthoDB" id="5784884at2759"/>
<evidence type="ECO:0000313" key="1">
    <source>
        <dbReference type="EMBL" id="EGT50305.1"/>
    </source>
</evidence>
<dbReference type="InParanoid" id="G0N1T4"/>
<dbReference type="OMA" id="LKQFTIF"/>
<gene>
    <name evidence="1" type="ORF">CAEBREN_12957</name>
</gene>
<keyword evidence="2" id="KW-1185">Reference proteome</keyword>
<evidence type="ECO:0000313" key="2">
    <source>
        <dbReference type="Proteomes" id="UP000008068"/>
    </source>
</evidence>
<sequence>MADQDQILMELFRIIPFYPDARERVNNEITRMKEDMERLLSVWDIGQVRSMFTGKKGFRCRIEQLRGETMTDQCRSALRIGGFTFLTDAIHLCNFEMADRLRQTKLRVFTQLISRDAFFRPKVETEAEKMEPVVQAQDDVALFDLLRLPPEMIGQIMQRSTYVDAQSLAVSCSAANEIYRNSSTTMILPDVVLVLDLSSGELNVRWWLEKNGEETQEGADLPSDKILIQSKENEKKKNQLLMNTTLLKVECTNDFEPEHCELVRNFLGSRSFKKVVVTGATYTESFKMMVELFDKDSVEMVVDRITPEFLSFPDIKTITIHENLDSDLGEILFAAKQFINITCGLNNIDTFRKALRSWDRDEREIGHWVILKQFTIFQTPFGRRHRPETSQNKGYLQFVSELNNSKMPHGEITEYIFHSVN</sequence>
<reference evidence="2" key="1">
    <citation type="submission" date="2011-07" db="EMBL/GenBank/DDBJ databases">
        <authorList>
            <consortium name="Caenorhabditis brenneri Sequencing and Analysis Consortium"/>
            <person name="Wilson R.K."/>
        </authorList>
    </citation>
    <scope>NUCLEOTIDE SEQUENCE [LARGE SCALE GENOMIC DNA]</scope>
    <source>
        <strain evidence="2">PB2801</strain>
    </source>
</reference>
<organism evidence="2">
    <name type="scientific">Caenorhabditis brenneri</name>
    <name type="common">Nematode worm</name>
    <dbReference type="NCBI Taxonomy" id="135651"/>
    <lineage>
        <taxon>Eukaryota</taxon>
        <taxon>Metazoa</taxon>
        <taxon>Ecdysozoa</taxon>
        <taxon>Nematoda</taxon>
        <taxon>Chromadorea</taxon>
        <taxon>Rhabditida</taxon>
        <taxon>Rhabditina</taxon>
        <taxon>Rhabditomorpha</taxon>
        <taxon>Rhabditoidea</taxon>
        <taxon>Rhabditidae</taxon>
        <taxon>Peloderinae</taxon>
        <taxon>Caenorhabditis</taxon>
    </lineage>
</organism>
<evidence type="ECO:0008006" key="3">
    <source>
        <dbReference type="Google" id="ProtNLM"/>
    </source>
</evidence>
<dbReference type="Proteomes" id="UP000008068">
    <property type="component" value="Unassembled WGS sequence"/>
</dbReference>
<dbReference type="AlphaFoldDB" id="G0N1T4"/>
<proteinExistence type="predicted"/>
<accession>G0N1T4</accession>
<dbReference type="EMBL" id="GL379828">
    <property type="protein sequence ID" value="EGT50305.1"/>
    <property type="molecule type" value="Genomic_DNA"/>
</dbReference>
<name>G0N1T4_CAEBE</name>
<dbReference type="FunCoup" id="G0N1T4">
    <property type="interactions" value="1"/>
</dbReference>
<protein>
    <recommendedName>
        <fullName evidence="3">F-box domain-containing protein</fullName>
    </recommendedName>
</protein>